<dbReference type="PANTHER" id="PTHR43022">
    <property type="entry name" value="PROTEIN SMF"/>
    <property type="match status" value="1"/>
</dbReference>
<dbReference type="InterPro" id="IPR057666">
    <property type="entry name" value="DrpA_SLOG"/>
</dbReference>
<dbReference type="PANTHER" id="PTHR43022:SF1">
    <property type="entry name" value="PROTEIN SMF"/>
    <property type="match status" value="1"/>
</dbReference>
<comment type="similarity">
    <text evidence="1">Belongs to the DprA/Smf family.</text>
</comment>
<dbReference type="SUPFAM" id="SSF102405">
    <property type="entry name" value="MCP/YpsA-like"/>
    <property type="match status" value="1"/>
</dbReference>
<dbReference type="Proteomes" id="UP001218071">
    <property type="component" value="Chromosome"/>
</dbReference>
<proteinExistence type="inferred from homology"/>
<dbReference type="InterPro" id="IPR003488">
    <property type="entry name" value="DprA"/>
</dbReference>
<organism evidence="3 4">
    <name type="scientific">Corynebacterium jeddahense</name>
    <dbReference type="NCBI Taxonomy" id="1414719"/>
    <lineage>
        <taxon>Bacteria</taxon>
        <taxon>Bacillati</taxon>
        <taxon>Actinomycetota</taxon>
        <taxon>Actinomycetes</taxon>
        <taxon>Mycobacteriales</taxon>
        <taxon>Corynebacteriaceae</taxon>
        <taxon>Corynebacterium</taxon>
    </lineage>
</organism>
<evidence type="ECO:0000313" key="4">
    <source>
        <dbReference type="Proteomes" id="UP001218071"/>
    </source>
</evidence>
<dbReference type="Gene3D" id="3.40.50.450">
    <property type="match status" value="1"/>
</dbReference>
<sequence>MSTLESWAYLSRVVEGPSRHLQALLREGRTADEIADGVRSRAGWIGGLRAQTENRYTWDRPAEDLERAAECGYTLLTPESPGWPREAIDLAFTRGAAAAAHNGAVPQPDGIAPHALWVRGNPDLAGLFANSVGVVGTRQATQYGHTATRDLVKGLGKYRYTIVSGGAVGIDTVAHLTALDVNAPTVAVAACGPGVAYPRSNAAMFDRIAASGGAIVSEYPPDTTPDRHRFLTRNRLVAGLTLGTVLVEAAFRSGALNTLKWVNTFNRAAMAVPGPITDVESLGANLAIQDNRATMVLNADQIHEQLCGVGQVDAEGAMEALFPASDVQRLTRNELRIYDALPPVGRPGREAEDIAADAGLTIGLTVHILMDLAGRGLVERERRLWSRAERPDEEESAAASQG</sequence>
<evidence type="ECO:0000256" key="1">
    <source>
        <dbReference type="ARBA" id="ARBA00006525"/>
    </source>
</evidence>
<accession>A0ABY7ULX3</accession>
<keyword evidence="4" id="KW-1185">Reference proteome</keyword>
<name>A0ABY7ULX3_9CORY</name>
<protein>
    <recommendedName>
        <fullName evidence="2">Smf/DprA SLOG domain-containing protein</fullName>
    </recommendedName>
</protein>
<dbReference type="EMBL" id="CP063194">
    <property type="protein sequence ID" value="WCZ39166.1"/>
    <property type="molecule type" value="Genomic_DNA"/>
</dbReference>
<dbReference type="Pfam" id="PF02481">
    <property type="entry name" value="DNA_processg_A"/>
    <property type="match status" value="1"/>
</dbReference>
<dbReference type="RefSeq" id="WP_042405146.1">
    <property type="nucleotide sequence ID" value="NZ_CBYN010000008.1"/>
</dbReference>
<evidence type="ECO:0000259" key="2">
    <source>
        <dbReference type="Pfam" id="PF02481"/>
    </source>
</evidence>
<feature type="domain" description="Smf/DprA SLOG" evidence="2">
    <location>
        <begin position="112"/>
        <end position="306"/>
    </location>
</feature>
<evidence type="ECO:0000313" key="3">
    <source>
        <dbReference type="EMBL" id="WCZ39166.1"/>
    </source>
</evidence>
<gene>
    <name evidence="3" type="ORF">CJEDD_07865</name>
</gene>
<reference evidence="3 4" key="1">
    <citation type="submission" date="2020-10" db="EMBL/GenBank/DDBJ databases">
        <title>Complete genome sequence of Corynebacterium jeddahense DSM 45997, type strain of Corynebacterium jeddahense.</title>
        <authorList>
            <person name="Busche T."/>
            <person name="Kalinowski J."/>
            <person name="Ruckert C."/>
        </authorList>
    </citation>
    <scope>NUCLEOTIDE SEQUENCE [LARGE SCALE GENOMIC DNA]</scope>
    <source>
        <strain evidence="3 4">DSM 45997</strain>
    </source>
</reference>